<dbReference type="Proteomes" id="UP000422569">
    <property type="component" value="Chromosome"/>
</dbReference>
<dbReference type="KEGG" id="mpar:F7D14_07715"/>
<proteinExistence type="predicted"/>
<keyword evidence="2" id="KW-1185">Reference proteome</keyword>
<protein>
    <submittedName>
        <fullName evidence="1">Uncharacterized protein</fullName>
    </submittedName>
</protein>
<evidence type="ECO:0000313" key="1">
    <source>
        <dbReference type="EMBL" id="QGM97371.1"/>
    </source>
</evidence>
<dbReference type="AlphaFoldDB" id="A0A6B8M3B6"/>
<name>A0A6B8M3B6_9HYPH</name>
<reference evidence="1 2" key="1">
    <citation type="submission" date="2019-09" db="EMBL/GenBank/DDBJ databases">
        <title>Isolation and complete genome sequencing of Methylocystis species.</title>
        <authorList>
            <person name="Rumah B.L."/>
            <person name="Stead C.E."/>
            <person name="Stevens B.C."/>
            <person name="Minton N.P."/>
            <person name="Grosse-Honebrink A."/>
            <person name="Zhang Y."/>
        </authorList>
    </citation>
    <scope>NUCLEOTIDE SEQUENCE [LARGE SCALE GENOMIC DNA]</scope>
    <source>
        <strain evidence="1 2">BRCS2</strain>
    </source>
</reference>
<organism evidence="1 2">
    <name type="scientific">Methylocystis parvus</name>
    <dbReference type="NCBI Taxonomy" id="134"/>
    <lineage>
        <taxon>Bacteria</taxon>
        <taxon>Pseudomonadati</taxon>
        <taxon>Pseudomonadota</taxon>
        <taxon>Alphaproteobacteria</taxon>
        <taxon>Hyphomicrobiales</taxon>
        <taxon>Methylocystaceae</taxon>
        <taxon>Methylocystis</taxon>
    </lineage>
</organism>
<dbReference type="EMBL" id="CP044331">
    <property type="protein sequence ID" value="QGM97371.1"/>
    <property type="molecule type" value="Genomic_DNA"/>
</dbReference>
<gene>
    <name evidence="1" type="ORF">F7D14_07715</name>
</gene>
<sequence length="79" mass="9081">MVPFEPGEKLILVRLEDWFVENLESVAVKRLQRRVGKQVRYVADADHGLVEVEFTAVEKGEKIDVSILVEPSSLERMKK</sequence>
<dbReference type="RefSeq" id="WP_016921968.1">
    <property type="nucleotide sequence ID" value="NZ_CP044331.1"/>
</dbReference>
<accession>A0A6B8M3B6</accession>
<evidence type="ECO:0000313" key="2">
    <source>
        <dbReference type="Proteomes" id="UP000422569"/>
    </source>
</evidence>